<dbReference type="InterPro" id="IPR008988">
    <property type="entry name" value="Transcriptional_repressor_C"/>
</dbReference>
<dbReference type="HAMAP" id="MF_00978">
    <property type="entry name" value="Bifunct_BirA"/>
    <property type="match status" value="1"/>
</dbReference>
<dbReference type="InterPro" id="IPR045864">
    <property type="entry name" value="aa-tRNA-synth_II/BPL/LPL"/>
</dbReference>
<evidence type="ECO:0000256" key="3">
    <source>
        <dbReference type="ARBA" id="ARBA00022840"/>
    </source>
</evidence>
<evidence type="ECO:0000256" key="1">
    <source>
        <dbReference type="ARBA" id="ARBA00022598"/>
    </source>
</evidence>
<evidence type="ECO:0000259" key="6">
    <source>
        <dbReference type="PROSITE" id="PS51733"/>
    </source>
</evidence>
<keyword evidence="5" id="KW-0805">Transcription regulation</keyword>
<dbReference type="PANTHER" id="PTHR12835:SF5">
    <property type="entry name" value="BIOTIN--PROTEIN LIGASE"/>
    <property type="match status" value="1"/>
</dbReference>
<keyword evidence="5" id="KW-0238">DNA-binding</keyword>
<keyword evidence="1 5" id="KW-0436">Ligase</keyword>
<organism evidence="7 8">
    <name type="scientific">Desulforamulus aquiferis</name>
    <dbReference type="NCBI Taxonomy" id="1397668"/>
    <lineage>
        <taxon>Bacteria</taxon>
        <taxon>Bacillati</taxon>
        <taxon>Bacillota</taxon>
        <taxon>Clostridia</taxon>
        <taxon>Eubacteriales</taxon>
        <taxon>Peptococcaceae</taxon>
        <taxon>Desulforamulus</taxon>
    </lineage>
</organism>
<reference evidence="7" key="2">
    <citation type="submission" date="2023-03" db="EMBL/GenBank/DDBJ databases">
        <authorList>
            <person name="Zhang Z."/>
        </authorList>
    </citation>
    <scope>NUCLEOTIDE SEQUENCE</scope>
    <source>
        <strain evidence="7">DSA</strain>
    </source>
</reference>
<dbReference type="EC" id="6.3.4.15" evidence="5"/>
<dbReference type="GO" id="GO:0006355">
    <property type="term" value="P:regulation of DNA-templated transcription"/>
    <property type="evidence" value="ECO:0007669"/>
    <property type="project" value="UniProtKB-UniRule"/>
</dbReference>
<evidence type="ECO:0000256" key="4">
    <source>
        <dbReference type="ARBA" id="ARBA00023267"/>
    </source>
</evidence>
<keyword evidence="2 5" id="KW-0547">Nucleotide-binding</keyword>
<dbReference type="NCBIfam" id="TIGR00121">
    <property type="entry name" value="birA_ligase"/>
    <property type="match status" value="1"/>
</dbReference>
<dbReference type="Gene3D" id="1.10.10.10">
    <property type="entry name" value="Winged helix-like DNA-binding domain superfamily/Winged helix DNA-binding domain"/>
    <property type="match status" value="1"/>
</dbReference>
<feature type="binding site" evidence="5">
    <location>
        <position position="117"/>
    </location>
    <ligand>
        <name>biotin</name>
        <dbReference type="ChEBI" id="CHEBI:57586"/>
    </ligand>
</feature>
<dbReference type="PANTHER" id="PTHR12835">
    <property type="entry name" value="BIOTIN PROTEIN LIGASE"/>
    <property type="match status" value="1"/>
</dbReference>
<evidence type="ECO:0000313" key="8">
    <source>
        <dbReference type="Proteomes" id="UP001172911"/>
    </source>
</evidence>
<comment type="catalytic activity">
    <reaction evidence="5">
        <text>biotin + L-lysyl-[protein] + ATP = N(6)-biotinyl-L-lysyl-[protein] + AMP + diphosphate + H(+)</text>
        <dbReference type="Rhea" id="RHEA:11756"/>
        <dbReference type="Rhea" id="RHEA-COMP:9752"/>
        <dbReference type="Rhea" id="RHEA-COMP:10505"/>
        <dbReference type="ChEBI" id="CHEBI:15378"/>
        <dbReference type="ChEBI" id="CHEBI:29969"/>
        <dbReference type="ChEBI" id="CHEBI:30616"/>
        <dbReference type="ChEBI" id="CHEBI:33019"/>
        <dbReference type="ChEBI" id="CHEBI:57586"/>
        <dbReference type="ChEBI" id="CHEBI:83144"/>
        <dbReference type="ChEBI" id="CHEBI:456215"/>
        <dbReference type="EC" id="6.3.4.15"/>
    </reaction>
</comment>
<dbReference type="GO" id="GO:0005524">
    <property type="term" value="F:ATP binding"/>
    <property type="evidence" value="ECO:0007669"/>
    <property type="project" value="UniProtKB-UniRule"/>
</dbReference>
<dbReference type="InterPro" id="IPR004143">
    <property type="entry name" value="BPL_LPL_catalytic"/>
</dbReference>
<dbReference type="GO" id="GO:0016740">
    <property type="term" value="F:transferase activity"/>
    <property type="evidence" value="ECO:0007669"/>
    <property type="project" value="UniProtKB-ARBA"/>
</dbReference>
<dbReference type="Proteomes" id="UP001172911">
    <property type="component" value="Unassembled WGS sequence"/>
</dbReference>
<dbReference type="GO" id="GO:0009249">
    <property type="term" value="P:protein lipoylation"/>
    <property type="evidence" value="ECO:0007669"/>
    <property type="project" value="UniProtKB-ARBA"/>
</dbReference>
<dbReference type="GO" id="GO:0004077">
    <property type="term" value="F:biotin--[biotin carboxyl-carrier protein] ligase activity"/>
    <property type="evidence" value="ECO:0007669"/>
    <property type="project" value="UniProtKB-UniRule"/>
</dbReference>
<feature type="binding site" evidence="5">
    <location>
        <position position="188"/>
    </location>
    <ligand>
        <name>biotin</name>
        <dbReference type="ChEBI" id="CHEBI:57586"/>
    </ligand>
</feature>
<accession>A0AAW7ZHM8</accession>
<dbReference type="InterPro" id="IPR036388">
    <property type="entry name" value="WH-like_DNA-bd_sf"/>
</dbReference>
<feature type="binding site" evidence="5">
    <location>
        <begin position="93"/>
        <end position="95"/>
    </location>
    <ligand>
        <name>biotin</name>
        <dbReference type="ChEBI" id="CHEBI:57586"/>
    </ligand>
</feature>
<dbReference type="InterPro" id="IPR003142">
    <property type="entry name" value="BPL_C"/>
</dbReference>
<dbReference type="GO" id="GO:0005737">
    <property type="term" value="C:cytoplasm"/>
    <property type="evidence" value="ECO:0007669"/>
    <property type="project" value="TreeGrafter"/>
</dbReference>
<dbReference type="SUPFAM" id="SSF55681">
    <property type="entry name" value="Class II aaRS and biotin synthetases"/>
    <property type="match status" value="1"/>
</dbReference>
<dbReference type="InterPro" id="IPR004408">
    <property type="entry name" value="Biotin_CoA_COase_ligase"/>
</dbReference>
<dbReference type="InterPro" id="IPR013196">
    <property type="entry name" value="HTH_11"/>
</dbReference>
<dbReference type="GO" id="GO:0003677">
    <property type="term" value="F:DNA binding"/>
    <property type="evidence" value="ECO:0007669"/>
    <property type="project" value="UniProtKB-UniRule"/>
</dbReference>
<evidence type="ECO:0000256" key="2">
    <source>
        <dbReference type="ARBA" id="ARBA00022741"/>
    </source>
</evidence>
<reference evidence="7" key="1">
    <citation type="journal article" date="2023" name="J. Hazard. Mater.">
        <title>Anaerobic biodegradation of pyrene and benzo[a]pyrene by a new sulfate-reducing Desulforamulus aquiferis strain DSA.</title>
        <authorList>
            <person name="Zhang Z."/>
            <person name="Sun J."/>
            <person name="Gong X."/>
            <person name="Wang C."/>
            <person name="Wang H."/>
        </authorList>
    </citation>
    <scope>NUCLEOTIDE SEQUENCE</scope>
    <source>
        <strain evidence="7">DSA</strain>
    </source>
</reference>
<keyword evidence="3 5" id="KW-0067">ATP-binding</keyword>
<dbReference type="Pfam" id="PF08279">
    <property type="entry name" value="HTH_11"/>
    <property type="match status" value="1"/>
</dbReference>
<dbReference type="EMBL" id="JARPTC010000029">
    <property type="protein sequence ID" value="MDO7788960.1"/>
    <property type="molecule type" value="Genomic_DNA"/>
</dbReference>
<comment type="similarity">
    <text evidence="5">Belongs to the biotin--protein ligase family.</text>
</comment>
<evidence type="ECO:0000313" key="7">
    <source>
        <dbReference type="EMBL" id="MDO7788960.1"/>
    </source>
</evidence>
<feature type="domain" description="BPL/LPL catalytic" evidence="6">
    <location>
        <begin position="75"/>
        <end position="260"/>
    </location>
</feature>
<feature type="DNA-binding region" description="H-T-H motif" evidence="5">
    <location>
        <begin position="22"/>
        <end position="41"/>
    </location>
</feature>
<name>A0AAW7ZHM8_9FIRM</name>
<keyword evidence="5" id="KW-0804">Transcription</keyword>
<dbReference type="PROSITE" id="PS51733">
    <property type="entry name" value="BPL_LPL_CATALYTIC"/>
    <property type="match status" value="1"/>
</dbReference>
<dbReference type="InterPro" id="IPR030855">
    <property type="entry name" value="Bifunct_BirA"/>
</dbReference>
<dbReference type="AlphaFoldDB" id="A0AAW7ZHM8"/>
<dbReference type="InterPro" id="IPR036390">
    <property type="entry name" value="WH_DNA-bd_sf"/>
</dbReference>
<dbReference type="Pfam" id="PF03099">
    <property type="entry name" value="BPL_LplA_LipB"/>
    <property type="match status" value="1"/>
</dbReference>
<evidence type="ECO:0000256" key="5">
    <source>
        <dbReference type="HAMAP-Rule" id="MF_00978"/>
    </source>
</evidence>
<dbReference type="Pfam" id="PF02237">
    <property type="entry name" value="BPL_C"/>
    <property type="match status" value="1"/>
</dbReference>
<sequence length="327" mass="36311">MDDPKYKILELLRTERPDYVSGEFICQQLGVSRTAIWKNVESLRQDGYEIEAKPRSGYRLLSSPDTVRAAEWLSGLQSQAIGLNSHYVKLTSSTNDLAKELAKEGVKDGTVVLAEEQSAGKGRLGRAWQSPGRSGLYFSVILKPEVSPMEVTQITMMASVAVAKTLERAFGVPARVKWPNDIYIQGRKVCGILAEMAAEADKVRFIVLGIGINVNQSIEDLGMLEQTATSLRAQVGYIVSRAELLKTLLEEMDYLYIKWQQEGFDPIKKMWKDLALWIGHTVTVSGLQKTWAGEMVDIDEYGALVIGFADGTRQTFYSGDVSLRMSG</sequence>
<dbReference type="Gene3D" id="2.30.30.100">
    <property type="match status" value="1"/>
</dbReference>
<protein>
    <recommendedName>
        <fullName evidence="5">Bifunctional ligase/repressor BirA</fullName>
    </recommendedName>
    <alternativeName>
        <fullName evidence="5">Biotin--[acetyl-CoA-carboxylase] ligase</fullName>
        <ecNumber evidence="5">6.3.4.15</ecNumber>
    </alternativeName>
    <alternativeName>
        <fullName evidence="5">Biotin--protein ligase</fullName>
    </alternativeName>
    <alternativeName>
        <fullName evidence="5">Biotin-[acetyl-CoA carboxylase] synthetase</fullName>
    </alternativeName>
</protein>
<comment type="caution">
    <text evidence="5">Lacks conserved residue(s) required for the propagation of feature annotation.</text>
</comment>
<keyword evidence="5" id="KW-0678">Repressor</keyword>
<dbReference type="SUPFAM" id="SSF46785">
    <property type="entry name" value="Winged helix' DNA-binding domain"/>
    <property type="match status" value="1"/>
</dbReference>
<comment type="caution">
    <text evidence="7">The sequence shown here is derived from an EMBL/GenBank/DDBJ whole genome shotgun (WGS) entry which is preliminary data.</text>
</comment>
<keyword evidence="8" id="KW-1185">Reference proteome</keyword>
<gene>
    <name evidence="5" type="primary">birA</name>
    <name evidence="7" type="ORF">P6N53_17260</name>
</gene>
<dbReference type="Gene3D" id="3.30.930.10">
    <property type="entry name" value="Bira Bifunctional Protein, Domain 2"/>
    <property type="match status" value="1"/>
</dbReference>
<proteinExistence type="inferred from homology"/>
<dbReference type="CDD" id="cd16442">
    <property type="entry name" value="BPL"/>
    <property type="match status" value="1"/>
</dbReference>
<dbReference type="RefSeq" id="WP_304545367.1">
    <property type="nucleotide sequence ID" value="NZ_JARPTC010000029.1"/>
</dbReference>
<dbReference type="SUPFAM" id="SSF50037">
    <property type="entry name" value="C-terminal domain of transcriptional repressors"/>
    <property type="match status" value="1"/>
</dbReference>
<comment type="function">
    <text evidence="5">Acts both as a biotin--[acetyl-CoA-carboxylase] ligase and a repressor.</text>
</comment>
<keyword evidence="4 5" id="KW-0092">Biotin</keyword>